<dbReference type="SUPFAM" id="SSF56281">
    <property type="entry name" value="Metallo-hydrolase/oxidoreductase"/>
    <property type="match status" value="1"/>
</dbReference>
<gene>
    <name evidence="6" type="ORF">SAMN02745912_00192</name>
</gene>
<dbReference type="InterPro" id="IPR001279">
    <property type="entry name" value="Metallo-B-lactamas"/>
</dbReference>
<dbReference type="PANTHER" id="PTHR46233:SF3">
    <property type="entry name" value="HYDROXYACYLGLUTATHIONE HYDROLASE GLOC"/>
    <property type="match status" value="1"/>
</dbReference>
<dbReference type="AlphaFoldDB" id="A0A1M6JWD2"/>
<proteinExistence type="predicted"/>
<dbReference type="Gene3D" id="3.60.15.10">
    <property type="entry name" value="Ribonuclease Z/Hydroxyacylglutathione hydrolase-like"/>
    <property type="match status" value="1"/>
</dbReference>
<evidence type="ECO:0000256" key="1">
    <source>
        <dbReference type="ARBA" id="ARBA00001947"/>
    </source>
</evidence>
<dbReference type="EMBL" id="FRAG01000001">
    <property type="protein sequence ID" value="SHJ51015.1"/>
    <property type="molecule type" value="Genomic_DNA"/>
</dbReference>
<comment type="cofactor">
    <cofactor evidence="1">
        <name>Zn(2+)</name>
        <dbReference type="ChEBI" id="CHEBI:29105"/>
    </cofactor>
</comment>
<dbReference type="Proteomes" id="UP000184465">
    <property type="component" value="Unassembled WGS sequence"/>
</dbReference>
<dbReference type="InterPro" id="IPR001018">
    <property type="entry name" value="Beta-lactamase_class-B_CS"/>
</dbReference>
<feature type="domain" description="Metallo-beta-lactamase" evidence="5">
    <location>
        <begin position="12"/>
        <end position="189"/>
    </location>
</feature>
<sequence length="206" mass="22586">MYLERIPAGIYAANCYLMACEKTSKAAVIDPGGDADYILKKINKNVLEVEYIILTHGHGDHIGGVQEIKEKTGAKVLIHRDDDYLLKSAEKNLSKIMSGPDVAFKADQLLKDGDIIKLGELELKIIHTPGHTPGGICIKVEDILITGDTLFANSIGRTDFEGGSFEKIIRSIKNKLLIYDDSTKVLPGHGPESTIGKERVSNPFLR</sequence>
<reference evidence="6 7" key="1">
    <citation type="submission" date="2016-11" db="EMBL/GenBank/DDBJ databases">
        <authorList>
            <person name="Jaros S."/>
            <person name="Januszkiewicz K."/>
            <person name="Wedrychowicz H."/>
        </authorList>
    </citation>
    <scope>NUCLEOTIDE SEQUENCE [LARGE SCALE GENOMIC DNA]</scope>
    <source>
        <strain evidence="6 7">DSM 15212</strain>
    </source>
</reference>
<dbReference type="OrthoDB" id="9802248at2"/>
<dbReference type="PANTHER" id="PTHR46233">
    <property type="entry name" value="HYDROXYACYLGLUTATHIONE HYDROLASE GLOC"/>
    <property type="match status" value="1"/>
</dbReference>
<organism evidence="6 7">
    <name type="scientific">Paramaledivibacter caminithermalis (strain DSM 15212 / CIP 107654 / DViRD3)</name>
    <name type="common">Clostridium caminithermale</name>
    <dbReference type="NCBI Taxonomy" id="1121301"/>
    <lineage>
        <taxon>Bacteria</taxon>
        <taxon>Bacillati</taxon>
        <taxon>Bacillota</taxon>
        <taxon>Clostridia</taxon>
        <taxon>Peptostreptococcales</taxon>
        <taxon>Caminicellaceae</taxon>
        <taxon>Paramaledivibacter</taxon>
    </lineage>
</organism>
<protein>
    <submittedName>
        <fullName evidence="6">Glyoxylase, beta-lactamase superfamily II</fullName>
    </submittedName>
</protein>
<keyword evidence="4" id="KW-0862">Zinc</keyword>
<dbReference type="GO" id="GO:0008800">
    <property type="term" value="F:beta-lactamase activity"/>
    <property type="evidence" value="ECO:0007669"/>
    <property type="project" value="InterPro"/>
</dbReference>
<dbReference type="SMART" id="SM00849">
    <property type="entry name" value="Lactamase_B"/>
    <property type="match status" value="1"/>
</dbReference>
<evidence type="ECO:0000256" key="2">
    <source>
        <dbReference type="ARBA" id="ARBA00022723"/>
    </source>
</evidence>
<dbReference type="GO" id="GO:0008270">
    <property type="term" value="F:zinc ion binding"/>
    <property type="evidence" value="ECO:0007669"/>
    <property type="project" value="InterPro"/>
</dbReference>
<name>A0A1M6JWD2_PARC5</name>
<keyword evidence="2" id="KW-0479">Metal-binding</keyword>
<dbReference type="InterPro" id="IPR051453">
    <property type="entry name" value="MBL_Glyoxalase_II"/>
</dbReference>
<dbReference type="CDD" id="cd06262">
    <property type="entry name" value="metallo-hydrolase-like_MBL-fold"/>
    <property type="match status" value="1"/>
</dbReference>
<dbReference type="STRING" id="1121301.SAMN02745912_00192"/>
<dbReference type="PROSITE" id="PS00743">
    <property type="entry name" value="BETA_LACTAMASE_B_1"/>
    <property type="match status" value="1"/>
</dbReference>
<evidence type="ECO:0000313" key="6">
    <source>
        <dbReference type="EMBL" id="SHJ51015.1"/>
    </source>
</evidence>
<evidence type="ECO:0000259" key="5">
    <source>
        <dbReference type="SMART" id="SM00849"/>
    </source>
</evidence>
<dbReference type="Pfam" id="PF00753">
    <property type="entry name" value="Lactamase_B"/>
    <property type="match status" value="1"/>
</dbReference>
<evidence type="ECO:0000256" key="3">
    <source>
        <dbReference type="ARBA" id="ARBA00022801"/>
    </source>
</evidence>
<evidence type="ECO:0000313" key="7">
    <source>
        <dbReference type="Proteomes" id="UP000184465"/>
    </source>
</evidence>
<evidence type="ECO:0000256" key="4">
    <source>
        <dbReference type="ARBA" id="ARBA00022833"/>
    </source>
</evidence>
<dbReference type="RefSeq" id="WP_073146498.1">
    <property type="nucleotide sequence ID" value="NZ_FRAG01000001.1"/>
</dbReference>
<keyword evidence="3" id="KW-0378">Hydrolase</keyword>
<keyword evidence="7" id="KW-1185">Reference proteome</keyword>
<dbReference type="InterPro" id="IPR036866">
    <property type="entry name" value="RibonucZ/Hydroxyglut_hydro"/>
</dbReference>
<dbReference type="GO" id="GO:0017001">
    <property type="term" value="P:antibiotic catabolic process"/>
    <property type="evidence" value="ECO:0007669"/>
    <property type="project" value="InterPro"/>
</dbReference>
<accession>A0A1M6JWD2</accession>